<name>A0A0G0KDF8_9BACT</name>
<dbReference type="InterPro" id="IPR010985">
    <property type="entry name" value="Ribbon_hlx_hlx"/>
</dbReference>
<dbReference type="AlphaFoldDB" id="A0A0G0KDF8"/>
<proteinExistence type="predicted"/>
<evidence type="ECO:0000313" key="1">
    <source>
        <dbReference type="EMBL" id="KKQ77623.1"/>
    </source>
</evidence>
<dbReference type="Proteomes" id="UP000034324">
    <property type="component" value="Unassembled WGS sequence"/>
</dbReference>
<dbReference type="EMBL" id="LBVC01000037">
    <property type="protein sequence ID" value="KKQ77623.1"/>
    <property type="molecule type" value="Genomic_DNA"/>
</dbReference>
<comment type="caution">
    <text evidence="1">The sequence shown here is derived from an EMBL/GenBank/DDBJ whole genome shotgun (WGS) entry which is preliminary data.</text>
</comment>
<gene>
    <name evidence="1" type="ORF">US99_C0037G0003</name>
</gene>
<reference evidence="1 2" key="1">
    <citation type="journal article" date="2015" name="Nature">
        <title>rRNA introns, odd ribosomes, and small enigmatic genomes across a large radiation of phyla.</title>
        <authorList>
            <person name="Brown C.T."/>
            <person name="Hug L.A."/>
            <person name="Thomas B.C."/>
            <person name="Sharon I."/>
            <person name="Castelle C.J."/>
            <person name="Singh A."/>
            <person name="Wilkins M.J."/>
            <person name="Williams K.H."/>
            <person name="Banfield J.F."/>
        </authorList>
    </citation>
    <scope>NUCLEOTIDE SEQUENCE [LARGE SCALE GENOMIC DNA]</scope>
</reference>
<sequence>MTYHSYYGIINTIMARKIVTNLRIDENDWLQVKTVAAELGMSVNEYINYLLQNIVPKAQFGYPKKSKIRKRKSIYDLLPVLLQGKHKKEGFELSEDDKIIYGV</sequence>
<protein>
    <submittedName>
        <fullName evidence="1">Uncharacterized protein</fullName>
    </submittedName>
</protein>
<dbReference type="GO" id="GO:0006355">
    <property type="term" value="P:regulation of DNA-templated transcription"/>
    <property type="evidence" value="ECO:0007669"/>
    <property type="project" value="InterPro"/>
</dbReference>
<dbReference type="SUPFAM" id="SSF47598">
    <property type="entry name" value="Ribbon-helix-helix"/>
    <property type="match status" value="1"/>
</dbReference>
<organism evidence="1 2">
    <name type="scientific">Candidatus Daviesbacteria bacterium GW2011_GWF2_38_6</name>
    <dbReference type="NCBI Taxonomy" id="1618432"/>
    <lineage>
        <taxon>Bacteria</taxon>
        <taxon>Candidatus Daviesiibacteriota</taxon>
    </lineage>
</organism>
<evidence type="ECO:0000313" key="2">
    <source>
        <dbReference type="Proteomes" id="UP000034324"/>
    </source>
</evidence>
<accession>A0A0G0KDF8</accession>